<proteinExistence type="predicted"/>
<dbReference type="SUPFAM" id="SSF56436">
    <property type="entry name" value="C-type lectin-like"/>
    <property type="match status" value="1"/>
</dbReference>
<accession>A0A814P2K2</accession>
<name>A0A814P2K2_9BILA</name>
<dbReference type="InterPro" id="IPR016186">
    <property type="entry name" value="C-type_lectin-like/link_sf"/>
</dbReference>
<feature type="domain" description="Collagenase NC10/endostatin" evidence="1">
    <location>
        <begin position="343"/>
        <end position="485"/>
    </location>
</feature>
<evidence type="ECO:0000259" key="1">
    <source>
        <dbReference type="Pfam" id="PF06482"/>
    </source>
</evidence>
<reference evidence="2" key="1">
    <citation type="submission" date="2021-02" db="EMBL/GenBank/DDBJ databases">
        <authorList>
            <person name="Nowell W R."/>
        </authorList>
    </citation>
    <scope>NUCLEOTIDE SEQUENCE</scope>
</reference>
<dbReference type="OrthoDB" id="5983381at2759"/>
<comment type="caution">
    <text evidence="2">The sequence shown here is derived from an EMBL/GenBank/DDBJ whole genome shotgun (WGS) entry which is preliminary data.</text>
</comment>
<dbReference type="InterPro" id="IPR016187">
    <property type="entry name" value="CTDL_fold"/>
</dbReference>
<dbReference type="Proteomes" id="UP000681722">
    <property type="component" value="Unassembled WGS sequence"/>
</dbReference>
<keyword evidence="4" id="KW-1185">Reference proteome</keyword>
<gene>
    <name evidence="2" type="ORF">GPM918_LOCUS18730</name>
    <name evidence="3" type="ORF">SRO942_LOCUS18727</name>
</gene>
<dbReference type="InterPro" id="IPR010515">
    <property type="entry name" value="Collagenase_NC10/endostatin"/>
</dbReference>
<dbReference type="EMBL" id="CAJNOQ010005496">
    <property type="protein sequence ID" value="CAF1100690.1"/>
    <property type="molecule type" value="Genomic_DNA"/>
</dbReference>
<dbReference type="EMBL" id="CAJOBC010005496">
    <property type="protein sequence ID" value="CAF3865643.1"/>
    <property type="molecule type" value="Genomic_DNA"/>
</dbReference>
<organism evidence="2 4">
    <name type="scientific">Didymodactylos carnosus</name>
    <dbReference type="NCBI Taxonomy" id="1234261"/>
    <lineage>
        <taxon>Eukaryota</taxon>
        <taxon>Metazoa</taxon>
        <taxon>Spiralia</taxon>
        <taxon>Gnathifera</taxon>
        <taxon>Rotifera</taxon>
        <taxon>Eurotatoria</taxon>
        <taxon>Bdelloidea</taxon>
        <taxon>Philodinida</taxon>
        <taxon>Philodinidae</taxon>
        <taxon>Didymodactylos</taxon>
    </lineage>
</organism>
<dbReference type="Proteomes" id="UP000663829">
    <property type="component" value="Unassembled WGS sequence"/>
</dbReference>
<protein>
    <recommendedName>
        <fullName evidence="1">Collagenase NC10/endostatin domain-containing protein</fullName>
    </recommendedName>
</protein>
<evidence type="ECO:0000313" key="2">
    <source>
        <dbReference type="EMBL" id="CAF1100690.1"/>
    </source>
</evidence>
<evidence type="ECO:0000313" key="3">
    <source>
        <dbReference type="EMBL" id="CAF3865643.1"/>
    </source>
</evidence>
<dbReference type="Gene3D" id="3.10.100.10">
    <property type="entry name" value="Mannose-Binding Protein A, subunit A"/>
    <property type="match status" value="1"/>
</dbReference>
<sequence>VSTSIDNHSLSTSLSSRIAYGVKFKNDTCDDIVQTNRTLTTTQIPLTTSLSSIVNNLKRIINSYNDYHNDMKTTTDVEEEIITTLKDIFENEEGFLLVDRDRRDLFVDQDYDASGDFEPTSNIYQNSTLYTLEGSTITTAPSTYSSQCPCEKGERGERGEPGVCPDCSTFPNQIPVSSTTKNILEKTYYFATVQEAMENSFTYPDHTYVHIVNQFGHLDGVFIRISGNLIPISLDSKNFIPMQSFTRPIQSFTRPVQSFTRPVQSFTIPVQSITRPIQSFTRPVQSFTRPVQSITSPVTTLPIPKTKCSDPLPCSELHLFALGPNIRKLCSPNLSSFCTKLSDFDSLCSKVSEQQKLPGFYRAFISSSTQWLSHLFDGICTYAKIVNMQGEILFETIDDIFDGKPSLSYILDLQGYQPKFQYFWHGSLMNGTASNNTCLDWSHQDQNVYGIASILDKHSFGLFQQQFTWPCSTDDSNIGILCIETNCEKHSFYGH</sequence>
<evidence type="ECO:0000313" key="4">
    <source>
        <dbReference type="Proteomes" id="UP000663829"/>
    </source>
</evidence>
<dbReference type="AlphaFoldDB" id="A0A814P2K2"/>
<dbReference type="Pfam" id="PF06482">
    <property type="entry name" value="Endostatin"/>
    <property type="match status" value="1"/>
</dbReference>
<feature type="non-terminal residue" evidence="2">
    <location>
        <position position="1"/>
    </location>
</feature>